<comment type="caution">
    <text evidence="1">The sequence shown here is derived from an EMBL/GenBank/DDBJ whole genome shotgun (WGS) entry which is preliminary data.</text>
</comment>
<organism evidence="1 2">
    <name type="scientific">Streptomyces canarius</name>
    <dbReference type="NCBI Taxonomy" id="285453"/>
    <lineage>
        <taxon>Bacteria</taxon>
        <taxon>Bacillati</taxon>
        <taxon>Actinomycetota</taxon>
        <taxon>Actinomycetes</taxon>
        <taxon>Kitasatosporales</taxon>
        <taxon>Streptomycetaceae</taxon>
        <taxon>Streptomyces</taxon>
    </lineage>
</organism>
<keyword evidence="2" id="KW-1185">Reference proteome</keyword>
<accession>A0ABQ3CF12</accession>
<dbReference type="EMBL" id="BMVN01000003">
    <property type="protein sequence ID" value="GHA08758.1"/>
    <property type="molecule type" value="Genomic_DNA"/>
</dbReference>
<dbReference type="Proteomes" id="UP000653644">
    <property type="component" value="Unassembled WGS sequence"/>
</dbReference>
<reference evidence="2" key="1">
    <citation type="journal article" date="2019" name="Int. J. Syst. Evol. Microbiol.">
        <title>The Global Catalogue of Microorganisms (GCM) 10K type strain sequencing project: providing services to taxonomists for standard genome sequencing and annotation.</title>
        <authorList>
            <consortium name="The Broad Institute Genomics Platform"/>
            <consortium name="The Broad Institute Genome Sequencing Center for Infectious Disease"/>
            <person name="Wu L."/>
            <person name="Ma J."/>
        </authorList>
    </citation>
    <scope>NUCLEOTIDE SEQUENCE [LARGE SCALE GENOMIC DNA]</scope>
    <source>
        <strain evidence="2">JCM 4733</strain>
    </source>
</reference>
<gene>
    <name evidence="1" type="ORF">GCM10010345_11390</name>
</gene>
<protein>
    <submittedName>
        <fullName evidence="1">Uncharacterized protein</fullName>
    </submittedName>
</protein>
<sequence length="84" mass="9323">MGGPYAYRCPLCRTTSLPVETKAAAQAEGHVHRRKFHGGHHPDGEEVIRVQYTPKGWRDMETWEKVASVGIVLALLIGLWVKAG</sequence>
<name>A0ABQ3CF12_9ACTN</name>
<proteinExistence type="predicted"/>
<evidence type="ECO:0000313" key="2">
    <source>
        <dbReference type="Proteomes" id="UP000653644"/>
    </source>
</evidence>
<evidence type="ECO:0000313" key="1">
    <source>
        <dbReference type="EMBL" id="GHA08758.1"/>
    </source>
</evidence>
<dbReference type="RefSeq" id="WP_189882856.1">
    <property type="nucleotide sequence ID" value="NZ_BMVN01000003.1"/>
</dbReference>